<dbReference type="InterPro" id="IPR043128">
    <property type="entry name" value="Rev_trsase/Diguanyl_cyclase"/>
</dbReference>
<dbReference type="SUPFAM" id="SSF56672">
    <property type="entry name" value="DNA/RNA polymerases"/>
    <property type="match status" value="1"/>
</dbReference>
<dbReference type="InterPro" id="IPR053134">
    <property type="entry name" value="RNA-dir_DNA_polymerase"/>
</dbReference>
<protein>
    <submittedName>
        <fullName evidence="2">Retrovirus-related Pol polyprotein from transposon opus</fullName>
    </submittedName>
</protein>
<dbReference type="Proteomes" id="UP000289340">
    <property type="component" value="Chromosome 1"/>
</dbReference>
<dbReference type="PANTHER" id="PTHR24559:SF444">
    <property type="entry name" value="REVERSE TRANSCRIPTASE DOMAIN-CONTAINING PROTEIN"/>
    <property type="match status" value="1"/>
</dbReference>
<dbReference type="SUPFAM" id="SSF50630">
    <property type="entry name" value="Acid proteases"/>
    <property type="match status" value="1"/>
</dbReference>
<feature type="domain" description="Reverse transcriptase" evidence="1">
    <location>
        <begin position="215"/>
        <end position="342"/>
    </location>
</feature>
<dbReference type="Gene3D" id="3.30.70.270">
    <property type="match status" value="2"/>
</dbReference>
<dbReference type="EMBL" id="QZWG01000001">
    <property type="protein sequence ID" value="RZC29045.1"/>
    <property type="molecule type" value="Genomic_DNA"/>
</dbReference>
<evidence type="ECO:0000313" key="3">
    <source>
        <dbReference type="Proteomes" id="UP000289340"/>
    </source>
</evidence>
<evidence type="ECO:0000313" key="2">
    <source>
        <dbReference type="EMBL" id="RZC29045.1"/>
    </source>
</evidence>
<gene>
    <name evidence="2" type="ORF">D0Y65_000856</name>
</gene>
<comment type="caution">
    <text evidence="2">The sequence shown here is derived from an EMBL/GenBank/DDBJ whole genome shotgun (WGS) entry which is preliminary data.</text>
</comment>
<dbReference type="CDD" id="cd01647">
    <property type="entry name" value="RT_LTR"/>
    <property type="match status" value="1"/>
</dbReference>
<dbReference type="Pfam" id="PF00078">
    <property type="entry name" value="RVT_1"/>
    <property type="match status" value="1"/>
</dbReference>
<sequence length="418" mass="47409">MKQAISLIAEVDDKGSNEVSSSKVMKSDKLGKSSVKCIKRIKKKNLEVNMVILIPSEFWAYAKQSNKLDGDVFVEDVECASLIIDPNQQGKAMIFEKPIEEMGRHLKPLYIRAHINDKTLSRVIVDGGVVLNVIPINTMKKIGKGVEDLTTNMKMIKFTCGGTYAWRVLVVDITVGTKTKKIVLFVVDAKPAYTLLLGRDWIHRNKYVMLIANMMVDSVANHGILTFMDGHFGYNQIYLVEEDVAKIVFRCPQTLGIYEWLVMSFGLKNIGAIYQWAMNAIFHELVGKLVEVYINDVVAKSIDFEEPLGDLKDSLLRMRFHTLKMNHEKCAFGVLVGKFLGFLVHQRGIEVDKNKAKALLEARPPQNRKELQSRIGKINFTQRFIANSIGKLKAFSPLLKLKDSDTFKWEIECQEAFE</sequence>
<dbReference type="InterPro" id="IPR043502">
    <property type="entry name" value="DNA/RNA_pol_sf"/>
</dbReference>
<name>A0A445M0E2_GLYSO</name>
<accession>A0A445M0E2</accession>
<dbReference type="PANTHER" id="PTHR24559">
    <property type="entry name" value="TRANSPOSON TY3-I GAG-POL POLYPROTEIN"/>
    <property type="match status" value="1"/>
</dbReference>
<keyword evidence="3" id="KW-1185">Reference proteome</keyword>
<organism evidence="2 3">
    <name type="scientific">Glycine soja</name>
    <name type="common">Wild soybean</name>
    <dbReference type="NCBI Taxonomy" id="3848"/>
    <lineage>
        <taxon>Eukaryota</taxon>
        <taxon>Viridiplantae</taxon>
        <taxon>Streptophyta</taxon>
        <taxon>Embryophyta</taxon>
        <taxon>Tracheophyta</taxon>
        <taxon>Spermatophyta</taxon>
        <taxon>Magnoliopsida</taxon>
        <taxon>eudicotyledons</taxon>
        <taxon>Gunneridae</taxon>
        <taxon>Pentapetalae</taxon>
        <taxon>rosids</taxon>
        <taxon>fabids</taxon>
        <taxon>Fabales</taxon>
        <taxon>Fabaceae</taxon>
        <taxon>Papilionoideae</taxon>
        <taxon>50 kb inversion clade</taxon>
        <taxon>NPAAA clade</taxon>
        <taxon>indigoferoid/millettioid clade</taxon>
        <taxon>Phaseoleae</taxon>
        <taxon>Glycine</taxon>
        <taxon>Glycine subgen. Soja</taxon>
    </lineage>
</organism>
<proteinExistence type="predicted"/>
<evidence type="ECO:0000259" key="1">
    <source>
        <dbReference type="Pfam" id="PF00078"/>
    </source>
</evidence>
<dbReference type="InterPro" id="IPR021109">
    <property type="entry name" value="Peptidase_aspartic_dom_sf"/>
</dbReference>
<dbReference type="AlphaFoldDB" id="A0A445M0E2"/>
<reference evidence="2 3" key="1">
    <citation type="submission" date="2018-09" db="EMBL/GenBank/DDBJ databases">
        <title>A high-quality reference genome of wild soybean provides a powerful tool to mine soybean genomes.</title>
        <authorList>
            <person name="Xie M."/>
            <person name="Chung C.Y.L."/>
            <person name="Li M.-W."/>
            <person name="Wong F.-L."/>
            <person name="Chan T.-F."/>
            <person name="Lam H.-M."/>
        </authorList>
    </citation>
    <scope>NUCLEOTIDE SEQUENCE [LARGE SCALE GENOMIC DNA]</scope>
    <source>
        <strain evidence="3">cv. W05</strain>
        <tissue evidence="2">Hypocotyl of etiolated seedlings</tissue>
    </source>
</reference>
<dbReference type="InterPro" id="IPR000477">
    <property type="entry name" value="RT_dom"/>
</dbReference>
<dbReference type="CDD" id="cd00303">
    <property type="entry name" value="retropepsin_like"/>
    <property type="match status" value="1"/>
</dbReference>
<dbReference type="Gene3D" id="2.40.70.10">
    <property type="entry name" value="Acid Proteases"/>
    <property type="match status" value="1"/>
</dbReference>